<protein>
    <submittedName>
        <fullName evidence="6">Transcriptional regulator, LysR family</fullName>
    </submittedName>
</protein>
<dbReference type="AlphaFoldDB" id="A0A1M5PJK1"/>
<dbReference type="Pfam" id="PF00126">
    <property type="entry name" value="HTH_1"/>
    <property type="match status" value="1"/>
</dbReference>
<name>A0A1M5PJK1_9RHOB</name>
<dbReference type="SUPFAM" id="SSF53850">
    <property type="entry name" value="Periplasmic binding protein-like II"/>
    <property type="match status" value="1"/>
</dbReference>
<dbReference type="InterPro" id="IPR036390">
    <property type="entry name" value="WH_DNA-bd_sf"/>
</dbReference>
<dbReference type="Gene3D" id="3.40.190.290">
    <property type="match status" value="1"/>
</dbReference>
<dbReference type="GO" id="GO:0003700">
    <property type="term" value="F:DNA-binding transcription factor activity"/>
    <property type="evidence" value="ECO:0007669"/>
    <property type="project" value="InterPro"/>
</dbReference>
<dbReference type="PROSITE" id="PS50931">
    <property type="entry name" value="HTH_LYSR"/>
    <property type="match status" value="1"/>
</dbReference>
<dbReference type="EMBL" id="FQXB01000002">
    <property type="protein sequence ID" value="SHH01857.1"/>
    <property type="molecule type" value="Genomic_DNA"/>
</dbReference>
<proteinExistence type="inferred from homology"/>
<comment type="similarity">
    <text evidence="1">Belongs to the LysR transcriptional regulatory family.</text>
</comment>
<evidence type="ECO:0000256" key="1">
    <source>
        <dbReference type="ARBA" id="ARBA00009437"/>
    </source>
</evidence>
<organism evidence="6 7">
    <name type="scientific">Cognatiyoonia sediminum</name>
    <dbReference type="NCBI Taxonomy" id="1508389"/>
    <lineage>
        <taxon>Bacteria</taxon>
        <taxon>Pseudomonadati</taxon>
        <taxon>Pseudomonadota</taxon>
        <taxon>Alphaproteobacteria</taxon>
        <taxon>Rhodobacterales</taxon>
        <taxon>Paracoccaceae</taxon>
        <taxon>Cognatiyoonia</taxon>
    </lineage>
</organism>
<dbReference type="GO" id="GO:0006351">
    <property type="term" value="P:DNA-templated transcription"/>
    <property type="evidence" value="ECO:0007669"/>
    <property type="project" value="TreeGrafter"/>
</dbReference>
<dbReference type="GO" id="GO:0043565">
    <property type="term" value="F:sequence-specific DNA binding"/>
    <property type="evidence" value="ECO:0007669"/>
    <property type="project" value="TreeGrafter"/>
</dbReference>
<dbReference type="Proteomes" id="UP000184074">
    <property type="component" value="Unassembled WGS sequence"/>
</dbReference>
<keyword evidence="4" id="KW-0804">Transcription</keyword>
<dbReference type="Gene3D" id="1.10.10.10">
    <property type="entry name" value="Winged helix-like DNA-binding domain superfamily/Winged helix DNA-binding domain"/>
    <property type="match status" value="1"/>
</dbReference>
<dbReference type="PANTHER" id="PTHR30537:SF3">
    <property type="entry name" value="TRANSCRIPTIONAL REGULATORY PROTEIN"/>
    <property type="match status" value="1"/>
</dbReference>
<dbReference type="InterPro" id="IPR005119">
    <property type="entry name" value="LysR_subst-bd"/>
</dbReference>
<dbReference type="PANTHER" id="PTHR30537">
    <property type="entry name" value="HTH-TYPE TRANSCRIPTIONAL REGULATOR"/>
    <property type="match status" value="1"/>
</dbReference>
<feature type="domain" description="HTH lysR-type" evidence="5">
    <location>
        <begin position="5"/>
        <end position="62"/>
    </location>
</feature>
<dbReference type="PRINTS" id="PR00039">
    <property type="entry name" value="HTHLYSR"/>
</dbReference>
<evidence type="ECO:0000256" key="4">
    <source>
        <dbReference type="ARBA" id="ARBA00023163"/>
    </source>
</evidence>
<keyword evidence="7" id="KW-1185">Reference proteome</keyword>
<dbReference type="STRING" id="1508389.SAMN05444003_1675"/>
<dbReference type="InterPro" id="IPR036388">
    <property type="entry name" value="WH-like_DNA-bd_sf"/>
</dbReference>
<dbReference type="RefSeq" id="WP_072900497.1">
    <property type="nucleotide sequence ID" value="NZ_FQXB01000002.1"/>
</dbReference>
<dbReference type="CDD" id="cd05466">
    <property type="entry name" value="PBP2_LTTR_substrate"/>
    <property type="match status" value="1"/>
</dbReference>
<keyword evidence="3" id="KW-0238">DNA-binding</keyword>
<evidence type="ECO:0000256" key="3">
    <source>
        <dbReference type="ARBA" id="ARBA00023125"/>
    </source>
</evidence>
<keyword evidence="2" id="KW-0805">Transcription regulation</keyword>
<evidence type="ECO:0000313" key="6">
    <source>
        <dbReference type="EMBL" id="SHH01857.1"/>
    </source>
</evidence>
<reference evidence="6 7" key="1">
    <citation type="submission" date="2016-11" db="EMBL/GenBank/DDBJ databases">
        <authorList>
            <person name="Jaros S."/>
            <person name="Januszkiewicz K."/>
            <person name="Wedrychowicz H."/>
        </authorList>
    </citation>
    <scope>NUCLEOTIDE SEQUENCE [LARGE SCALE GENOMIC DNA]</scope>
    <source>
        <strain evidence="6 7">DSM 28715</strain>
    </source>
</reference>
<evidence type="ECO:0000256" key="2">
    <source>
        <dbReference type="ARBA" id="ARBA00023015"/>
    </source>
</evidence>
<evidence type="ECO:0000259" key="5">
    <source>
        <dbReference type="PROSITE" id="PS50931"/>
    </source>
</evidence>
<dbReference type="InterPro" id="IPR058163">
    <property type="entry name" value="LysR-type_TF_proteobact-type"/>
</dbReference>
<accession>A0A1M5PJK1</accession>
<dbReference type="Pfam" id="PF03466">
    <property type="entry name" value="LysR_substrate"/>
    <property type="match status" value="1"/>
</dbReference>
<evidence type="ECO:0000313" key="7">
    <source>
        <dbReference type="Proteomes" id="UP000184074"/>
    </source>
</evidence>
<dbReference type="OrthoDB" id="9798121at2"/>
<gene>
    <name evidence="6" type="ORF">SAMN05444003_1675</name>
</gene>
<dbReference type="SUPFAM" id="SSF46785">
    <property type="entry name" value="Winged helix' DNA-binding domain"/>
    <property type="match status" value="1"/>
</dbReference>
<sequence length="293" mass="32868">MNGKVPWQLLQSMAAIAEHGSLSAAAREVGVSQPTLSRHLSTLEDLLGDRLFDRTREGMALTVKGEQLFQEVRSMADTAGRISRKGEEEADDLSGTVRISASQIVATYLLPDILTELRRKTPHLAYEVVASDTSQNLIRREADIAVRMYRPRQSDLFIRKVAELKLGIFAHRDYMAGKDTITVDNFMSFDVIGYDRSSLILDGMRALGMKVDRDDFAFRSDDQVVCWNMVRAGYGLGMMQVELGKRDPNLVHFASEIDIGSMPVWLAAHKELKSSPRIRMVFDHLATSFQRAS</sequence>
<dbReference type="InterPro" id="IPR000847">
    <property type="entry name" value="LysR_HTH_N"/>
</dbReference>